<reference evidence="3" key="1">
    <citation type="submission" date="2016-10" db="EMBL/GenBank/DDBJ databases">
        <title>Draft Genome Sequence of Nocardioides luteus Strain BAFB, an Alkane-Degrading Bacterium Isolated from JP-7 Polluted Soil.</title>
        <authorList>
            <person name="Brown L."/>
            <person name="Ruiz O.N."/>
            <person name="Gunasekera T."/>
        </authorList>
    </citation>
    <scope>NUCLEOTIDE SEQUENCE [LARGE SCALE GENOMIC DNA]</scope>
    <source>
        <strain evidence="3">BAFB</strain>
    </source>
</reference>
<dbReference type="AlphaFoldDB" id="A0A1J4N3R2"/>
<keyword evidence="4" id="KW-1185">Reference proteome</keyword>
<accession>A0A1J4N3R2</accession>
<evidence type="ECO:0008006" key="5">
    <source>
        <dbReference type="Google" id="ProtNLM"/>
    </source>
</evidence>
<feature type="compositionally biased region" description="Basic and acidic residues" evidence="1">
    <location>
        <begin position="42"/>
        <end position="53"/>
    </location>
</feature>
<feature type="signal peptide" evidence="2">
    <location>
        <begin position="1"/>
        <end position="24"/>
    </location>
</feature>
<dbReference type="InterPro" id="IPR017853">
    <property type="entry name" value="GH"/>
</dbReference>
<proteinExistence type="predicted"/>
<dbReference type="Gene3D" id="3.20.20.80">
    <property type="entry name" value="Glycosidases"/>
    <property type="match status" value="1"/>
</dbReference>
<organism evidence="3 4">
    <name type="scientific">Nocardioides luteus</name>
    <dbReference type="NCBI Taxonomy" id="1844"/>
    <lineage>
        <taxon>Bacteria</taxon>
        <taxon>Bacillati</taxon>
        <taxon>Actinomycetota</taxon>
        <taxon>Actinomycetes</taxon>
        <taxon>Propionibacteriales</taxon>
        <taxon>Nocardioidaceae</taxon>
        <taxon>Nocardioides</taxon>
    </lineage>
</organism>
<evidence type="ECO:0000313" key="4">
    <source>
        <dbReference type="Proteomes" id="UP000033772"/>
    </source>
</evidence>
<dbReference type="Proteomes" id="UP000033772">
    <property type="component" value="Unassembled WGS sequence"/>
</dbReference>
<feature type="region of interest" description="Disordered" evidence="1">
    <location>
        <begin position="26"/>
        <end position="93"/>
    </location>
</feature>
<dbReference type="OrthoDB" id="9779955at2"/>
<protein>
    <recommendedName>
        <fullName evidence="5">DUF1906 domain-containing protein</fullName>
    </recommendedName>
</protein>
<gene>
    <name evidence="3" type="ORF">UG56_019250</name>
</gene>
<evidence type="ECO:0000313" key="3">
    <source>
        <dbReference type="EMBL" id="OIJ25200.1"/>
    </source>
</evidence>
<dbReference type="STRING" id="1844.UG56_019250"/>
<evidence type="ECO:0000256" key="2">
    <source>
        <dbReference type="SAM" id="SignalP"/>
    </source>
</evidence>
<keyword evidence="2" id="KW-0732">Signal</keyword>
<dbReference type="SUPFAM" id="SSF51445">
    <property type="entry name" value="(Trans)glycosidases"/>
    <property type="match status" value="1"/>
</dbReference>
<name>A0A1J4N3R2_9ACTN</name>
<sequence>MWARKKTYAAALLLLAAPALFGCAAEPSARAEASPSTSAEPETGKPEAGKPDTGKSASAAPRAPESLEIPSVPPVEDRGIVEGGDVSWPQCPTGMGIKERRTLGLPMPLGTSEYVVIGLTNGPAFTPNPCLASQVEWATKNKVMTSAYAVVSYPDAATIRERGSEGPGDPETEVGRLTNVGYQQARWNLETMARAGLESPSVWMDVEPVPGWEWSDDIAANQAVVKGAVAGYQEAGKRVGVYSIEGLWTPIVGDLQLQLPEWRPAGETSRDAALERCDGEWMFQGGAAVIVQWLEDGRDRNVTCPGESVQLPLWFHQY</sequence>
<dbReference type="PROSITE" id="PS51257">
    <property type="entry name" value="PROKAR_LIPOPROTEIN"/>
    <property type="match status" value="1"/>
</dbReference>
<feature type="compositionally biased region" description="Low complexity" evidence="1">
    <location>
        <begin position="26"/>
        <end position="41"/>
    </location>
</feature>
<evidence type="ECO:0000256" key="1">
    <source>
        <dbReference type="SAM" id="MobiDB-lite"/>
    </source>
</evidence>
<feature type="chain" id="PRO_5039713129" description="DUF1906 domain-containing protein" evidence="2">
    <location>
        <begin position="25"/>
        <end position="318"/>
    </location>
</feature>
<dbReference type="EMBL" id="JZDQ02000028">
    <property type="protein sequence ID" value="OIJ25200.1"/>
    <property type="molecule type" value="Genomic_DNA"/>
</dbReference>
<comment type="caution">
    <text evidence="3">The sequence shown here is derived from an EMBL/GenBank/DDBJ whole genome shotgun (WGS) entry which is preliminary data.</text>
</comment>